<protein>
    <submittedName>
        <fullName evidence="6">Alpha/beta fold hydrolase</fullName>
    </submittedName>
</protein>
<name>A0A4S3M9V0_9RHOB</name>
<evidence type="ECO:0000256" key="1">
    <source>
        <dbReference type="ARBA" id="ARBA00022679"/>
    </source>
</evidence>
<feature type="domain" description="Poly-beta-hydroxybutyrate polymerase N-terminal" evidence="5">
    <location>
        <begin position="38"/>
        <end position="79"/>
    </location>
</feature>
<keyword evidence="2" id="KW-0012">Acyltransferase</keyword>
<dbReference type="PANTHER" id="PTHR36837:SF5">
    <property type="entry name" value="POLY-3-HYDROXYBUTYRATE SYNTHASE"/>
    <property type="match status" value="1"/>
</dbReference>
<keyword evidence="7" id="KW-1185">Reference proteome</keyword>
<dbReference type="AlphaFoldDB" id="A0A4S3M9V0"/>
<dbReference type="Proteomes" id="UP000306113">
    <property type="component" value="Unassembled WGS sequence"/>
</dbReference>
<sequence length="608" mass="67765">MPAKTKPAAAPVTDQAQLPVPVAKPQSQVRPTPQQQHKYETFDRAVRASMARMTAGLSPYAAAVAWADWIAHLATAPGRQLEMIEQAQKNALRLTTYLTGQTHASAEPPFKPKPEDHRFAHPSWQKPPFNMLAQSFLATQDWWDKATCCVPGAIPQNTDRVDFMVRQMLDMIAPSNIPALNPEILDAARNTKGQSLIEGFELWMRDLEDAATGETHADTGDFVVGETLACTPGQVVYRNQLIELLQYSPQTEAVHAEPILIVPAWIMKYYILDLSQHNSLINYLVGQGFTVFAISWVNPGEELRDVTLDDYRQQGVLAALDAIGTIIPDQKVHACGYCLGGTILSITAATMARERDDRLASVTLLAAQTDFTEAGELMLFLDDSQVAYLEDMMWDQGFLDQRQMSGAFQALRAEDLIWTRAVRRYLMGLDDKAADISVWNMDATRMPYKMHSQYLRGLFMENRLTAGRYAVDGRVIALKDVQVPFFIVGTEKDHIAPWHSVYKTALFTNGDLTFVLVKGGHNGGIVSEPGHPHRHYRKGHRAPNALYMDPDTWLASHDKIEGSWWPEWSEWLTSVQGDATLVTPPRMGAAEKGLPPLAPAPGTYVFIK</sequence>
<dbReference type="InterPro" id="IPR010941">
    <property type="entry name" value="PhaC_N"/>
</dbReference>
<evidence type="ECO:0000256" key="3">
    <source>
        <dbReference type="SAM" id="MobiDB-lite"/>
    </source>
</evidence>
<keyword evidence="6" id="KW-0378">Hydrolase</keyword>
<dbReference type="GO" id="GO:0016787">
    <property type="term" value="F:hydrolase activity"/>
    <property type="evidence" value="ECO:0007669"/>
    <property type="project" value="UniProtKB-KW"/>
</dbReference>
<dbReference type="InterPro" id="IPR051321">
    <property type="entry name" value="PHA/PHB_synthase"/>
</dbReference>
<dbReference type="OrthoDB" id="7208816at2"/>
<dbReference type="RefSeq" id="WP_136339324.1">
    <property type="nucleotide sequence ID" value="NZ_SSMD01000004.1"/>
</dbReference>
<evidence type="ECO:0000256" key="2">
    <source>
        <dbReference type="ARBA" id="ARBA00023315"/>
    </source>
</evidence>
<keyword evidence="1" id="KW-0808">Transferase</keyword>
<evidence type="ECO:0000259" key="5">
    <source>
        <dbReference type="Pfam" id="PF12551"/>
    </source>
</evidence>
<dbReference type="InterPro" id="IPR022211">
    <property type="entry name" value="PHBC_N"/>
</dbReference>
<evidence type="ECO:0000313" key="7">
    <source>
        <dbReference type="Proteomes" id="UP000306113"/>
    </source>
</evidence>
<dbReference type="GO" id="GO:0042619">
    <property type="term" value="P:poly-hydroxybutyrate biosynthetic process"/>
    <property type="evidence" value="ECO:0007669"/>
    <property type="project" value="InterPro"/>
</dbReference>
<reference evidence="6 7" key="1">
    <citation type="submission" date="2019-04" db="EMBL/GenBank/DDBJ databases">
        <title>Draft genome sequence of Youngimonas vesicularis.</title>
        <authorList>
            <person name="Hameed A."/>
        </authorList>
    </citation>
    <scope>NUCLEOTIDE SEQUENCE [LARGE SCALE GENOMIC DNA]</scope>
    <source>
        <strain evidence="6 7">CC-AMW-E</strain>
    </source>
</reference>
<evidence type="ECO:0000259" key="4">
    <source>
        <dbReference type="Pfam" id="PF07167"/>
    </source>
</evidence>
<dbReference type="GO" id="GO:0016746">
    <property type="term" value="F:acyltransferase activity"/>
    <property type="evidence" value="ECO:0007669"/>
    <property type="project" value="UniProtKB-KW"/>
</dbReference>
<dbReference type="Pfam" id="PF07167">
    <property type="entry name" value="PhaC_N"/>
    <property type="match status" value="1"/>
</dbReference>
<dbReference type="Pfam" id="PF12551">
    <property type="entry name" value="PHBC_N"/>
    <property type="match status" value="1"/>
</dbReference>
<feature type="domain" description="Poly-beta-hydroxybutyrate polymerase N-terminal" evidence="4">
    <location>
        <begin position="115"/>
        <end position="284"/>
    </location>
</feature>
<comment type="caution">
    <text evidence="6">The sequence shown here is derived from an EMBL/GenBank/DDBJ whole genome shotgun (WGS) entry which is preliminary data.</text>
</comment>
<organism evidence="6 7">
    <name type="scientific">Thalassobius vesicularis</name>
    <dbReference type="NCBI Taxonomy" id="1294297"/>
    <lineage>
        <taxon>Bacteria</taxon>
        <taxon>Pseudomonadati</taxon>
        <taxon>Pseudomonadota</taxon>
        <taxon>Alphaproteobacteria</taxon>
        <taxon>Rhodobacterales</taxon>
        <taxon>Roseobacteraceae</taxon>
        <taxon>Thalassovita</taxon>
    </lineage>
</organism>
<dbReference type="PANTHER" id="PTHR36837">
    <property type="entry name" value="POLY(3-HYDROXYALKANOATE) POLYMERASE SUBUNIT PHAC"/>
    <property type="match status" value="1"/>
</dbReference>
<feature type="compositionally biased region" description="Polar residues" evidence="3">
    <location>
        <begin position="25"/>
        <end position="36"/>
    </location>
</feature>
<dbReference type="EMBL" id="SSMD01000004">
    <property type="protein sequence ID" value="THD74114.1"/>
    <property type="molecule type" value="Genomic_DNA"/>
</dbReference>
<accession>A0A4S3M9V0</accession>
<evidence type="ECO:0000313" key="6">
    <source>
        <dbReference type="EMBL" id="THD74114.1"/>
    </source>
</evidence>
<gene>
    <name evidence="6" type="ORF">E7681_10965</name>
</gene>
<dbReference type="Gene3D" id="3.40.50.1820">
    <property type="entry name" value="alpha/beta hydrolase"/>
    <property type="match status" value="1"/>
</dbReference>
<feature type="region of interest" description="Disordered" evidence="3">
    <location>
        <begin position="1"/>
        <end position="37"/>
    </location>
</feature>
<feature type="compositionally biased region" description="Low complexity" evidence="3">
    <location>
        <begin position="1"/>
        <end position="11"/>
    </location>
</feature>
<dbReference type="SUPFAM" id="SSF53474">
    <property type="entry name" value="alpha/beta-Hydrolases"/>
    <property type="match status" value="1"/>
</dbReference>
<dbReference type="InterPro" id="IPR029058">
    <property type="entry name" value="AB_hydrolase_fold"/>
</dbReference>
<proteinExistence type="predicted"/>